<dbReference type="Pfam" id="PF15249">
    <property type="entry name" value="GLTSCR1"/>
    <property type="match status" value="1"/>
</dbReference>
<evidence type="ECO:0000259" key="2">
    <source>
        <dbReference type="Pfam" id="PF15249"/>
    </source>
</evidence>
<feature type="region of interest" description="Disordered" evidence="1">
    <location>
        <begin position="147"/>
        <end position="168"/>
    </location>
</feature>
<feature type="compositionally biased region" description="Low complexity" evidence="1">
    <location>
        <begin position="90"/>
        <end position="107"/>
    </location>
</feature>
<proteinExistence type="predicted"/>
<gene>
    <name evidence="3" type="ORF">K7432_002820</name>
</gene>
<evidence type="ECO:0000313" key="3">
    <source>
        <dbReference type="EMBL" id="KAK9767421.1"/>
    </source>
</evidence>
<comment type="caution">
    <text evidence="3">The sequence shown here is derived from an EMBL/GenBank/DDBJ whole genome shotgun (WGS) entry which is preliminary data.</text>
</comment>
<keyword evidence="4" id="KW-1185">Reference proteome</keyword>
<protein>
    <recommendedName>
        <fullName evidence="2">GLTSCR protein conserved domain-containing protein</fullName>
    </recommendedName>
</protein>
<accession>A0ABR2X0Z8</accession>
<evidence type="ECO:0000256" key="1">
    <source>
        <dbReference type="SAM" id="MobiDB-lite"/>
    </source>
</evidence>
<feature type="region of interest" description="Disordered" evidence="1">
    <location>
        <begin position="89"/>
        <end position="116"/>
    </location>
</feature>
<sequence>MDNNLDLSQNEFQDLHSSNVGHSTSQDILSQLDFHSSLVSTVQSQTIPDKTQYPISDIHNVTPVKIPILPSAIQTPHSSKFTITTNTQLNSASTPQSQPQTPNSNPNGTVKTTRKYNKTGKYSKKRILQQQQHLQQQQQSIYNVQTTPSKPVVPLPSVSNKPTTTEKLPEQLSHHEYLKARFNEVIASDQHATNQPNYTTPFASLEDAVTRLLPYHIYQYPDSDLSNNDKMSKTEAGAIAIQLVSKKNRLYKRLNDFIENDSKQKCFKAHKVLTEKLIVEEERNVVTLMQSEFHQLRDAHLHWLTGHRSLLVSEMANEDPTMSNSTVLELTNDDQNSEFTLQ</sequence>
<reference evidence="3 4" key="1">
    <citation type="submission" date="2023-04" db="EMBL/GenBank/DDBJ databases">
        <title>Genome of Basidiobolus ranarum AG-B5.</title>
        <authorList>
            <person name="Stajich J.E."/>
            <person name="Carter-House D."/>
            <person name="Gryganskyi A."/>
        </authorList>
    </citation>
    <scope>NUCLEOTIDE SEQUENCE [LARGE SCALE GENOMIC DNA]</scope>
    <source>
        <strain evidence="3 4">AG-B5</strain>
    </source>
</reference>
<feature type="domain" description="GLTSCR protein conserved" evidence="2">
    <location>
        <begin position="189"/>
        <end position="287"/>
    </location>
</feature>
<dbReference type="Proteomes" id="UP001479436">
    <property type="component" value="Unassembled WGS sequence"/>
</dbReference>
<organism evidence="3 4">
    <name type="scientific">Basidiobolus ranarum</name>
    <dbReference type="NCBI Taxonomy" id="34480"/>
    <lineage>
        <taxon>Eukaryota</taxon>
        <taxon>Fungi</taxon>
        <taxon>Fungi incertae sedis</taxon>
        <taxon>Zoopagomycota</taxon>
        <taxon>Entomophthoromycotina</taxon>
        <taxon>Basidiobolomycetes</taxon>
        <taxon>Basidiobolales</taxon>
        <taxon>Basidiobolaceae</taxon>
        <taxon>Basidiobolus</taxon>
    </lineage>
</organism>
<dbReference type="EMBL" id="JASJQH010000079">
    <property type="protein sequence ID" value="KAK9767421.1"/>
    <property type="molecule type" value="Genomic_DNA"/>
</dbReference>
<evidence type="ECO:0000313" key="4">
    <source>
        <dbReference type="Proteomes" id="UP001479436"/>
    </source>
</evidence>
<feature type="compositionally biased region" description="Low complexity" evidence="1">
    <location>
        <begin position="148"/>
        <end position="162"/>
    </location>
</feature>
<dbReference type="InterPro" id="IPR015671">
    <property type="entry name" value="GSCR1_dom"/>
</dbReference>
<name>A0ABR2X0Z8_9FUNG</name>